<name>A0A5M6BWU3_9TREE</name>
<dbReference type="EMBL" id="CP144059">
    <property type="protein sequence ID" value="WWD20847.1"/>
    <property type="molecule type" value="Genomic_DNA"/>
</dbReference>
<reference evidence="1" key="1">
    <citation type="submission" date="2017-08" db="EMBL/GenBank/DDBJ databases">
        <authorList>
            <person name="Cuomo C."/>
            <person name="Billmyre B."/>
            <person name="Heitman J."/>
        </authorList>
    </citation>
    <scope>NUCLEOTIDE SEQUENCE</scope>
    <source>
        <strain evidence="1">CBS 12478</strain>
    </source>
</reference>
<proteinExistence type="predicted"/>
<dbReference type="RefSeq" id="XP_031859548.1">
    <property type="nucleotide sequence ID" value="XM_032006154.1"/>
</dbReference>
<gene>
    <name evidence="1" type="ORF">CI109_105324</name>
</gene>
<protein>
    <submittedName>
        <fullName evidence="1">Uncharacterized protein</fullName>
    </submittedName>
</protein>
<dbReference type="Pfam" id="PF00494">
    <property type="entry name" value="SQS_PSY"/>
    <property type="match status" value="1"/>
</dbReference>
<dbReference type="KEGG" id="ksn:43590307"/>
<organism evidence="1 2">
    <name type="scientific">Kwoniella shandongensis</name>
    <dbReference type="NCBI Taxonomy" id="1734106"/>
    <lineage>
        <taxon>Eukaryota</taxon>
        <taxon>Fungi</taxon>
        <taxon>Dikarya</taxon>
        <taxon>Basidiomycota</taxon>
        <taxon>Agaricomycotina</taxon>
        <taxon>Tremellomycetes</taxon>
        <taxon>Tremellales</taxon>
        <taxon>Cryptococcaceae</taxon>
        <taxon>Kwoniella</taxon>
    </lineage>
</organism>
<dbReference type="InterPro" id="IPR002060">
    <property type="entry name" value="Squ/phyt_synthse"/>
</dbReference>
<dbReference type="Gene3D" id="1.10.600.10">
    <property type="entry name" value="Farnesyl Diphosphate Synthase"/>
    <property type="match status" value="1"/>
</dbReference>
<keyword evidence="2" id="KW-1185">Reference proteome</keyword>
<dbReference type="SUPFAM" id="SSF48576">
    <property type="entry name" value="Terpenoid synthases"/>
    <property type="match status" value="1"/>
</dbReference>
<reference evidence="1" key="2">
    <citation type="submission" date="2024-01" db="EMBL/GenBank/DDBJ databases">
        <title>Comparative genomics of Cryptococcus and Kwoniella reveals pathogenesis evolution and contrasting modes of karyotype evolution via chromosome fusion or intercentromeric recombination.</title>
        <authorList>
            <person name="Coelho M.A."/>
            <person name="David-Palma M."/>
            <person name="Shea T."/>
            <person name="Bowers K."/>
            <person name="McGinley-Smith S."/>
            <person name="Mohammad A.W."/>
            <person name="Gnirke A."/>
            <person name="Yurkov A.M."/>
            <person name="Nowrousian M."/>
            <person name="Sun S."/>
            <person name="Cuomo C.A."/>
            <person name="Heitman J."/>
        </authorList>
    </citation>
    <scope>NUCLEOTIDE SEQUENCE</scope>
    <source>
        <strain evidence="1">CBS 12478</strain>
    </source>
</reference>
<evidence type="ECO:0000313" key="2">
    <source>
        <dbReference type="Proteomes" id="UP000322225"/>
    </source>
</evidence>
<sequence length="354" mass="39715">MRAATLTSRFTASCSRTNVAYSLIAPSLARSYASSPYQPPPPPTSAKPSLNIPSSSGGPQAPLEYCSSLVQRLDPEAWLCSYFWPKRERSWWLAYRAFNLELHSISTTITQPALASIRFQFWRDALKAIFSNNSDTPIPQHPVAVLLAETRRNRPIQKYYLSQMIDVRAKTLSLPPSSPTFESHLSTYTPLSTALLLGPLPLLLPPSHSTTAHISHTLSHLSTLLTTVSLLRNLPILISSKRQINIPSDLAEKHSIVEEQVLRKGAEATGIRDACWDIGTRGMDELITARRDLKETGGKVVPSTVMPLFLSAVPAENYLKRLEKHDFDVFHPDLMKHDWQLAPKIWWRYQNGKL</sequence>
<dbReference type="AlphaFoldDB" id="A0A5M6BWU3"/>
<evidence type="ECO:0000313" key="1">
    <source>
        <dbReference type="EMBL" id="WWD20847.1"/>
    </source>
</evidence>
<dbReference type="Proteomes" id="UP000322225">
    <property type="component" value="Chromosome 9"/>
</dbReference>
<dbReference type="GeneID" id="43590307"/>
<dbReference type="OrthoDB" id="270318at2759"/>
<dbReference type="InterPro" id="IPR008949">
    <property type="entry name" value="Isoprenoid_synthase_dom_sf"/>
</dbReference>
<accession>A0A5M6BWU3</accession>